<evidence type="ECO:0000256" key="1">
    <source>
        <dbReference type="ARBA" id="ARBA00004371"/>
    </source>
</evidence>
<dbReference type="PRINTS" id="PR00794">
    <property type="entry name" value="RIBONUCLEASE"/>
</dbReference>
<keyword evidence="8 16" id="KW-0732">Signal</keyword>
<dbReference type="CDD" id="cd06265">
    <property type="entry name" value="RNase_A_canonical"/>
    <property type="match status" value="1"/>
</dbReference>
<dbReference type="GO" id="GO:0004519">
    <property type="term" value="F:endonuclease activity"/>
    <property type="evidence" value="ECO:0007669"/>
    <property type="project" value="UniProtKB-KW"/>
</dbReference>
<dbReference type="RefSeq" id="XP_072818858.1">
    <property type="nucleotide sequence ID" value="XM_072962757.1"/>
</dbReference>
<evidence type="ECO:0000256" key="10">
    <source>
        <dbReference type="ARBA" id="ARBA00022801"/>
    </source>
</evidence>
<evidence type="ECO:0000256" key="5">
    <source>
        <dbReference type="ARBA" id="ARBA00022525"/>
    </source>
</evidence>
<dbReference type="InterPro" id="IPR023411">
    <property type="entry name" value="RNaseA_AS"/>
</dbReference>
<dbReference type="Proteomes" id="UP001652581">
    <property type="component" value="Chromosome 6"/>
</dbReference>
<dbReference type="GO" id="GO:0050830">
    <property type="term" value="P:defense response to Gram-positive bacterium"/>
    <property type="evidence" value="ECO:0007669"/>
    <property type="project" value="TreeGrafter"/>
</dbReference>
<dbReference type="Pfam" id="PF00074">
    <property type="entry name" value="RnaseA"/>
    <property type="match status" value="1"/>
</dbReference>
<protein>
    <submittedName>
        <fullName evidence="19">Ribonuclease K6-like</fullName>
    </submittedName>
</protein>
<dbReference type="SMART" id="SM00092">
    <property type="entry name" value="RNAse_Pc"/>
    <property type="match status" value="1"/>
</dbReference>
<evidence type="ECO:0000256" key="3">
    <source>
        <dbReference type="ARBA" id="ARBA00004613"/>
    </source>
</evidence>
<comment type="subcellular location">
    <subcellularLocation>
        <location evidence="2">Cytoplasmic granule</location>
    </subcellularLocation>
    <subcellularLocation>
        <location evidence="1">Lysosome</location>
    </subcellularLocation>
    <subcellularLocation>
        <location evidence="3">Secreted</location>
    </subcellularLocation>
</comment>
<keyword evidence="11" id="KW-0044">Antibiotic</keyword>
<dbReference type="GeneTree" id="ENSGT00940000161733"/>
<dbReference type="InterPro" id="IPR036816">
    <property type="entry name" value="RNaseA-like_dom_sf"/>
</dbReference>
<dbReference type="FunFam" id="3.10.130.10:FF:000001">
    <property type="entry name" value="Ribonuclease pancreatic"/>
    <property type="match status" value="1"/>
</dbReference>
<dbReference type="SUPFAM" id="SSF54076">
    <property type="entry name" value="RNase A-like"/>
    <property type="match status" value="1"/>
</dbReference>
<evidence type="ECO:0000313" key="19">
    <source>
        <dbReference type="RefSeq" id="XP_072818858.1"/>
    </source>
</evidence>
<gene>
    <name evidence="19" type="primary">LOC140685302</name>
</gene>
<dbReference type="GO" id="GO:0004540">
    <property type="term" value="F:RNA nuclease activity"/>
    <property type="evidence" value="ECO:0007669"/>
    <property type="project" value="UniProtKB-ARBA"/>
</dbReference>
<evidence type="ECO:0000313" key="18">
    <source>
        <dbReference type="Proteomes" id="UP001652581"/>
    </source>
</evidence>
<evidence type="ECO:0000256" key="7">
    <source>
        <dbReference type="ARBA" id="ARBA00022722"/>
    </source>
</evidence>
<evidence type="ECO:0000256" key="11">
    <source>
        <dbReference type="ARBA" id="ARBA00023022"/>
    </source>
</evidence>
<evidence type="ECO:0000256" key="16">
    <source>
        <dbReference type="RuleBase" id="RU000651"/>
    </source>
</evidence>
<evidence type="ECO:0000259" key="17">
    <source>
        <dbReference type="SMART" id="SM00092"/>
    </source>
</evidence>
<keyword evidence="10 16" id="KW-0378">Hydrolase</keyword>
<comment type="subunit">
    <text evidence="15">Interacts (via N-terminus) with bacterial lipopolysaccharide (LPS).</text>
</comment>
<dbReference type="InterPro" id="IPR001427">
    <property type="entry name" value="RNaseA"/>
</dbReference>
<organism evidence="18 19">
    <name type="scientific">Vicugna pacos</name>
    <name type="common">Alpaca</name>
    <name type="synonym">Lama pacos</name>
    <dbReference type="NCBI Taxonomy" id="30538"/>
    <lineage>
        <taxon>Eukaryota</taxon>
        <taxon>Metazoa</taxon>
        <taxon>Chordata</taxon>
        <taxon>Craniata</taxon>
        <taxon>Vertebrata</taxon>
        <taxon>Euteleostomi</taxon>
        <taxon>Mammalia</taxon>
        <taxon>Eutheria</taxon>
        <taxon>Laurasiatheria</taxon>
        <taxon>Artiodactyla</taxon>
        <taxon>Tylopoda</taxon>
        <taxon>Camelidae</taxon>
        <taxon>Vicugna</taxon>
    </lineage>
</organism>
<dbReference type="GO" id="GO:0016787">
    <property type="term" value="F:hydrolase activity"/>
    <property type="evidence" value="ECO:0007669"/>
    <property type="project" value="UniProtKB-KW"/>
</dbReference>
<keyword evidence="12" id="KW-1015">Disulfide bond</keyword>
<reference evidence="19" key="1">
    <citation type="submission" date="2025-08" db="UniProtKB">
        <authorList>
            <consortium name="RefSeq"/>
        </authorList>
    </citation>
    <scope>IDENTIFICATION</scope>
</reference>
<evidence type="ECO:0000256" key="14">
    <source>
        <dbReference type="ARBA" id="ARBA00023228"/>
    </source>
</evidence>
<sequence>MGPWLLGRLLLVLLLGLWWAVPPLCALPEGLTRARWFEIQHIQPRPLQCNKAMSVVNSYTQHCKPENTFLHTSFQDVAAACDLPNITCKNGQNNCHQDPKPVPLTQCSLTAGRYPACRYREAAQYKCYIVACDPPQKGDPPYALVPVHLDKVV</sequence>
<keyword evidence="7 16" id="KW-0540">Nuclease</keyword>
<dbReference type="GO" id="GO:0005615">
    <property type="term" value="C:extracellular space"/>
    <property type="evidence" value="ECO:0007669"/>
    <property type="project" value="TreeGrafter"/>
</dbReference>
<dbReference type="Gene3D" id="3.10.130.10">
    <property type="entry name" value="Ribonuclease A-like domain"/>
    <property type="match status" value="1"/>
</dbReference>
<keyword evidence="5" id="KW-0964">Secreted</keyword>
<dbReference type="AlphaFoldDB" id="A0A6I9IRD0"/>
<keyword evidence="14" id="KW-0458">Lysosome</keyword>
<dbReference type="GO" id="GO:0003676">
    <property type="term" value="F:nucleic acid binding"/>
    <property type="evidence" value="ECO:0007669"/>
    <property type="project" value="InterPro"/>
</dbReference>
<feature type="signal peptide" evidence="16">
    <location>
        <begin position="1"/>
        <end position="20"/>
    </location>
</feature>
<comment type="similarity">
    <text evidence="4 16">Belongs to the pancreatic ribonuclease family.</text>
</comment>
<dbReference type="GO" id="GO:0005764">
    <property type="term" value="C:lysosome"/>
    <property type="evidence" value="ECO:0007669"/>
    <property type="project" value="UniProtKB-SubCell"/>
</dbReference>
<evidence type="ECO:0000256" key="12">
    <source>
        <dbReference type="ARBA" id="ARBA00023157"/>
    </source>
</evidence>
<dbReference type="GeneID" id="140685302"/>
<evidence type="ECO:0000256" key="9">
    <source>
        <dbReference type="ARBA" id="ARBA00022759"/>
    </source>
</evidence>
<evidence type="ECO:0000256" key="8">
    <source>
        <dbReference type="ARBA" id="ARBA00022729"/>
    </source>
</evidence>
<feature type="chain" id="PRO_5044517789" evidence="16">
    <location>
        <begin position="21"/>
        <end position="153"/>
    </location>
</feature>
<keyword evidence="6" id="KW-0929">Antimicrobial</keyword>
<dbReference type="GO" id="GO:0045087">
    <property type="term" value="P:innate immune response"/>
    <property type="evidence" value="ECO:0007669"/>
    <property type="project" value="TreeGrafter"/>
</dbReference>
<proteinExistence type="inferred from homology"/>
<evidence type="ECO:0000256" key="6">
    <source>
        <dbReference type="ARBA" id="ARBA00022529"/>
    </source>
</evidence>
<dbReference type="InterPro" id="IPR023412">
    <property type="entry name" value="RNaseA_domain"/>
</dbReference>
<evidence type="ECO:0000256" key="15">
    <source>
        <dbReference type="ARBA" id="ARBA00038824"/>
    </source>
</evidence>
<dbReference type="PROSITE" id="PS00127">
    <property type="entry name" value="RNASE_PANCREATIC"/>
    <property type="match status" value="1"/>
</dbReference>
<dbReference type="GO" id="GO:0019731">
    <property type="term" value="P:antibacterial humoral response"/>
    <property type="evidence" value="ECO:0007669"/>
    <property type="project" value="TreeGrafter"/>
</dbReference>
<feature type="domain" description="Ribonuclease A-domain" evidence="17">
    <location>
        <begin position="30"/>
        <end position="153"/>
    </location>
</feature>
<evidence type="ECO:0000256" key="2">
    <source>
        <dbReference type="ARBA" id="ARBA00004463"/>
    </source>
</evidence>
<dbReference type="GO" id="GO:0050829">
    <property type="term" value="P:defense response to Gram-negative bacterium"/>
    <property type="evidence" value="ECO:0007669"/>
    <property type="project" value="TreeGrafter"/>
</dbReference>
<evidence type="ECO:0000256" key="13">
    <source>
        <dbReference type="ARBA" id="ARBA00023180"/>
    </source>
</evidence>
<evidence type="ECO:0000256" key="4">
    <source>
        <dbReference type="ARBA" id="ARBA00005600"/>
    </source>
</evidence>
<dbReference type="PANTHER" id="PTHR11437:SF4">
    <property type="entry name" value="RIBONUCLEASE K6"/>
    <property type="match status" value="1"/>
</dbReference>
<keyword evidence="9 16" id="KW-0255">Endonuclease</keyword>
<dbReference type="PANTHER" id="PTHR11437">
    <property type="entry name" value="RIBONUCLEASE"/>
    <property type="match status" value="1"/>
</dbReference>
<keyword evidence="13" id="KW-0325">Glycoprotein</keyword>
<dbReference type="KEGG" id="vpc:102543555"/>
<dbReference type="GO" id="GO:0061844">
    <property type="term" value="P:antimicrobial humoral immune response mediated by antimicrobial peptide"/>
    <property type="evidence" value="ECO:0007669"/>
    <property type="project" value="TreeGrafter"/>
</dbReference>
<keyword evidence="18" id="KW-1185">Reference proteome</keyword>
<accession>A0A6I9IRD0</accession>
<dbReference type="KEGG" id="vpc:116278042"/>
<name>A0A6I9IRD0_VICPA</name>